<comment type="caution">
    <text evidence="1">The sequence shown here is derived from an EMBL/GenBank/DDBJ whole genome shotgun (WGS) entry which is preliminary data.</text>
</comment>
<proteinExistence type="predicted"/>
<dbReference type="Proteomes" id="UP000630923">
    <property type="component" value="Unassembled WGS sequence"/>
</dbReference>
<gene>
    <name evidence="1" type="ORF">GCM10017044_14600</name>
</gene>
<dbReference type="InterPro" id="IPR009922">
    <property type="entry name" value="DUF1457"/>
</dbReference>
<organism evidence="1 2">
    <name type="scientific">Kordiimonas sediminis</name>
    <dbReference type="NCBI Taxonomy" id="1735581"/>
    <lineage>
        <taxon>Bacteria</taxon>
        <taxon>Pseudomonadati</taxon>
        <taxon>Pseudomonadota</taxon>
        <taxon>Alphaproteobacteria</taxon>
        <taxon>Kordiimonadales</taxon>
        <taxon>Kordiimonadaceae</taxon>
        <taxon>Kordiimonas</taxon>
    </lineage>
</organism>
<accession>A0A919AS36</accession>
<evidence type="ECO:0008006" key="3">
    <source>
        <dbReference type="Google" id="ProtNLM"/>
    </source>
</evidence>
<reference evidence="1" key="1">
    <citation type="journal article" date="2014" name="Int. J. Syst. Evol. Microbiol.">
        <title>Complete genome sequence of Corynebacterium casei LMG S-19264T (=DSM 44701T), isolated from a smear-ripened cheese.</title>
        <authorList>
            <consortium name="US DOE Joint Genome Institute (JGI-PGF)"/>
            <person name="Walter F."/>
            <person name="Albersmeier A."/>
            <person name="Kalinowski J."/>
            <person name="Ruckert C."/>
        </authorList>
    </citation>
    <scope>NUCLEOTIDE SEQUENCE</scope>
    <source>
        <strain evidence="1">KCTC 42590</strain>
    </source>
</reference>
<evidence type="ECO:0000313" key="2">
    <source>
        <dbReference type="Proteomes" id="UP000630923"/>
    </source>
</evidence>
<dbReference type="RefSeq" id="WP_191251328.1">
    <property type="nucleotide sequence ID" value="NZ_BNCI01000001.1"/>
</dbReference>
<sequence length="185" mass="21325">MANLKQFKEFIDYWKELRHEDQLVPYHADFEPRRIASLLPRLLIVEHLPGKDEFTVRLAGTEIRERLGREITNTPYDDFFGTAKLNWRVGTETLDEILQQPAGVLGRREWLTEYSSYNCDFIYLPFKGRAGEANEFFLLSEFDKPLHVLKGGEFKQLGDVSEIYALDLGNGIPPCLQSMPTLAIS</sequence>
<reference evidence="1" key="2">
    <citation type="submission" date="2020-09" db="EMBL/GenBank/DDBJ databases">
        <authorList>
            <person name="Sun Q."/>
            <person name="Kim S."/>
        </authorList>
    </citation>
    <scope>NUCLEOTIDE SEQUENCE</scope>
    <source>
        <strain evidence="1">KCTC 42590</strain>
    </source>
</reference>
<dbReference type="EMBL" id="BNCI01000001">
    <property type="protein sequence ID" value="GHF20768.1"/>
    <property type="molecule type" value="Genomic_DNA"/>
</dbReference>
<dbReference type="AlphaFoldDB" id="A0A919AS36"/>
<dbReference type="Pfam" id="PF07310">
    <property type="entry name" value="PAS_5"/>
    <property type="match status" value="1"/>
</dbReference>
<evidence type="ECO:0000313" key="1">
    <source>
        <dbReference type="EMBL" id="GHF20768.1"/>
    </source>
</evidence>
<keyword evidence="2" id="KW-1185">Reference proteome</keyword>
<protein>
    <recommendedName>
        <fullName evidence="3">PAS domain-containing protein</fullName>
    </recommendedName>
</protein>
<name>A0A919AS36_9PROT</name>